<dbReference type="InterPro" id="IPR013249">
    <property type="entry name" value="RNA_pol_sigma70_r4_t2"/>
</dbReference>
<evidence type="ECO:0000259" key="5">
    <source>
        <dbReference type="Pfam" id="PF08281"/>
    </source>
</evidence>
<gene>
    <name evidence="6" type="ORF">ACIPEN_22065</name>
</gene>
<evidence type="ECO:0000256" key="1">
    <source>
        <dbReference type="ARBA" id="ARBA00010641"/>
    </source>
</evidence>
<dbReference type="InterPro" id="IPR013324">
    <property type="entry name" value="RNA_pol_sigma_r3/r4-like"/>
</dbReference>
<dbReference type="Gene3D" id="1.10.10.10">
    <property type="entry name" value="Winged helix-like DNA-binding domain superfamily/Winged helix DNA-binding domain"/>
    <property type="match status" value="1"/>
</dbReference>
<keyword evidence="2" id="KW-0805">Transcription regulation</keyword>
<protein>
    <submittedName>
        <fullName evidence="6">RNA polymerase sigma factor</fullName>
    </submittedName>
</protein>
<feature type="domain" description="RNA polymerase sigma factor 70 region 4 type 2" evidence="5">
    <location>
        <begin position="134"/>
        <end position="183"/>
    </location>
</feature>
<evidence type="ECO:0000256" key="4">
    <source>
        <dbReference type="ARBA" id="ARBA00023163"/>
    </source>
</evidence>
<dbReference type="InterPro" id="IPR036388">
    <property type="entry name" value="WH-like_DNA-bd_sf"/>
</dbReference>
<name>A0ABW8F5F0_9BURK</name>
<sequence>MMEMNILCGLEALAEDGAADPHISDVRQQHREMQDCLVANYAALRRKLTHHLGCADMASESLHDAWLRLGRTELHSVVQNPEAYVYRVACNVAMDRLRSNRSWQYTGDTDAELENTLDHAPGPDLIVEARSEMEAVERAMERLPYRHRSVLISLRIEEKTRQEVARQYDLSLRSVDTILRQGLDYCAQNTGREVAIDGAAPRRSCKPLWIRRFDNALCSARAMSADLRHQSASSL</sequence>
<keyword evidence="4" id="KW-0804">Transcription</keyword>
<dbReference type="SUPFAM" id="SSF88946">
    <property type="entry name" value="Sigma2 domain of RNA polymerase sigma factors"/>
    <property type="match status" value="1"/>
</dbReference>
<proteinExistence type="inferred from homology"/>
<dbReference type="SUPFAM" id="SSF88659">
    <property type="entry name" value="Sigma3 and sigma4 domains of RNA polymerase sigma factors"/>
    <property type="match status" value="1"/>
</dbReference>
<comment type="similarity">
    <text evidence="1">Belongs to the sigma-70 factor family. ECF subfamily.</text>
</comment>
<evidence type="ECO:0000256" key="2">
    <source>
        <dbReference type="ARBA" id="ARBA00023015"/>
    </source>
</evidence>
<dbReference type="RefSeq" id="WP_402703612.1">
    <property type="nucleotide sequence ID" value="NZ_JBIUZV010000022.1"/>
</dbReference>
<dbReference type="NCBIfam" id="TIGR02937">
    <property type="entry name" value="sigma70-ECF"/>
    <property type="match status" value="1"/>
</dbReference>
<dbReference type="Proteomes" id="UP001617427">
    <property type="component" value="Unassembled WGS sequence"/>
</dbReference>
<reference evidence="6 7" key="1">
    <citation type="submission" date="2024-10" db="EMBL/GenBank/DDBJ databases">
        <title>The Natural Products Discovery Center: Release of the First 8490 Sequenced Strains for Exploring Actinobacteria Biosynthetic Diversity.</title>
        <authorList>
            <person name="Kalkreuter E."/>
            <person name="Kautsar S.A."/>
            <person name="Yang D."/>
            <person name="Bader C.D."/>
            <person name="Teijaro C.N."/>
            <person name="Fluegel L."/>
            <person name="Davis C.M."/>
            <person name="Simpson J.R."/>
            <person name="Lauterbach L."/>
            <person name="Steele A.D."/>
            <person name="Gui C."/>
            <person name="Meng S."/>
            <person name="Li G."/>
            <person name="Viehrig K."/>
            <person name="Ye F."/>
            <person name="Su P."/>
            <person name="Kiefer A.F."/>
            <person name="Nichols A."/>
            <person name="Cepeda A.J."/>
            <person name="Yan W."/>
            <person name="Fan B."/>
            <person name="Jiang Y."/>
            <person name="Adhikari A."/>
            <person name="Zheng C.-J."/>
            <person name="Schuster L."/>
            <person name="Cowan T.M."/>
            <person name="Smanski M.J."/>
            <person name="Chevrette M.G."/>
            <person name="De Carvalho L.P.S."/>
            <person name="Shen B."/>
        </authorList>
    </citation>
    <scope>NUCLEOTIDE SEQUENCE [LARGE SCALE GENOMIC DNA]</scope>
    <source>
        <strain evidence="6 7">NPDC087045</strain>
    </source>
</reference>
<dbReference type="PANTHER" id="PTHR43133:SF63">
    <property type="entry name" value="RNA POLYMERASE SIGMA FACTOR FECI-RELATED"/>
    <property type="match status" value="1"/>
</dbReference>
<keyword evidence="3" id="KW-0731">Sigma factor</keyword>
<dbReference type="Pfam" id="PF08281">
    <property type="entry name" value="Sigma70_r4_2"/>
    <property type="match status" value="1"/>
</dbReference>
<dbReference type="InterPro" id="IPR039425">
    <property type="entry name" value="RNA_pol_sigma-70-like"/>
</dbReference>
<evidence type="ECO:0000313" key="6">
    <source>
        <dbReference type="EMBL" id="MFJ3048529.1"/>
    </source>
</evidence>
<dbReference type="Gene3D" id="1.10.1740.10">
    <property type="match status" value="1"/>
</dbReference>
<organism evidence="6 7">
    <name type="scientific">Herbaspirillum chlorophenolicum</name>
    <dbReference type="NCBI Taxonomy" id="211589"/>
    <lineage>
        <taxon>Bacteria</taxon>
        <taxon>Pseudomonadati</taxon>
        <taxon>Pseudomonadota</taxon>
        <taxon>Betaproteobacteria</taxon>
        <taxon>Burkholderiales</taxon>
        <taxon>Oxalobacteraceae</taxon>
        <taxon>Herbaspirillum</taxon>
    </lineage>
</organism>
<evidence type="ECO:0000256" key="3">
    <source>
        <dbReference type="ARBA" id="ARBA00023082"/>
    </source>
</evidence>
<dbReference type="EMBL" id="JBIUZV010000022">
    <property type="protein sequence ID" value="MFJ3048529.1"/>
    <property type="molecule type" value="Genomic_DNA"/>
</dbReference>
<dbReference type="InterPro" id="IPR013325">
    <property type="entry name" value="RNA_pol_sigma_r2"/>
</dbReference>
<keyword evidence="7" id="KW-1185">Reference proteome</keyword>
<accession>A0ABW8F5F0</accession>
<dbReference type="PANTHER" id="PTHR43133">
    <property type="entry name" value="RNA POLYMERASE ECF-TYPE SIGMA FACTO"/>
    <property type="match status" value="1"/>
</dbReference>
<evidence type="ECO:0000313" key="7">
    <source>
        <dbReference type="Proteomes" id="UP001617427"/>
    </source>
</evidence>
<dbReference type="InterPro" id="IPR014284">
    <property type="entry name" value="RNA_pol_sigma-70_dom"/>
</dbReference>
<comment type="caution">
    <text evidence="6">The sequence shown here is derived from an EMBL/GenBank/DDBJ whole genome shotgun (WGS) entry which is preliminary data.</text>
</comment>